<protein>
    <submittedName>
        <fullName evidence="1">Uncharacterized protein</fullName>
    </submittedName>
</protein>
<accession>A0A077AXW7</accession>
<sequence length="296" mass="33574">MLGIGQVMSETVVIHLDVNGTIMAADPVQGKTSEIAVTHELAKKTTGIWRDDLPEMRYQDYVEQHLIPGAEADQSIKHKRRQLYLEFLPMLQKQQHPVLQATQAKYDDLMAALKNQEGPLYASFWKLVAWAQTSAYDVRLVFRTFGQDIPDIIHLLAEKGYPLTNVLGFQKGRLYRGKFKGHDFVKGEPCEEISAIYADPFNAVKDDWQWWNSHGEIESHAKPFPYLPQVTSIFFDDNAKAKQIVAPHGFIGSYDQQLTTADLLKSGHVVAVNSLKAMVDPNYFIDRVKTVLSTKR</sequence>
<dbReference type="Proteomes" id="UP000028926">
    <property type="component" value="Chromosome"/>
</dbReference>
<keyword evidence="2" id="KW-1185">Reference proteome</keyword>
<dbReference type="KEGG" id="paca:ID47_09120"/>
<name>A0A077AXW7_9PROT</name>
<dbReference type="EMBL" id="CP008941">
    <property type="protein sequence ID" value="AIK96859.1"/>
    <property type="molecule type" value="Genomic_DNA"/>
</dbReference>
<dbReference type="PANTHER" id="PTHR36960">
    <property type="entry name" value="SI:DKEY-32E6.3"/>
    <property type="match status" value="1"/>
</dbReference>
<reference evidence="1 2" key="1">
    <citation type="submission" date="2014-07" db="EMBL/GenBank/DDBJ databases">
        <title>Comparative genomic insights into amoeba endosymbionts belonging to the families of Holosporaceae and Candidatus Midichloriaceae within Rickettsiales.</title>
        <authorList>
            <person name="Wang Z."/>
            <person name="Wu M."/>
        </authorList>
    </citation>
    <scope>NUCLEOTIDE SEQUENCE [LARGE SCALE GENOMIC DNA]</scope>
    <source>
        <strain evidence="1">PRA3</strain>
    </source>
</reference>
<organism evidence="1 2">
    <name type="scientific">Candidatus Odyssella acanthamoebae</name>
    <dbReference type="NCBI Taxonomy" id="91604"/>
    <lineage>
        <taxon>Bacteria</taxon>
        <taxon>Pseudomonadati</taxon>
        <taxon>Pseudomonadota</taxon>
        <taxon>Alphaproteobacteria</taxon>
        <taxon>Holosporales</taxon>
        <taxon>Candidatus Paracaedibacteraceae</taxon>
        <taxon>Candidatus Odyssella</taxon>
    </lineage>
</organism>
<dbReference type="HOGENOM" id="CLU_939049_0_0_5"/>
<evidence type="ECO:0000313" key="2">
    <source>
        <dbReference type="Proteomes" id="UP000028926"/>
    </source>
</evidence>
<dbReference type="STRING" id="91604.ID47_09120"/>
<dbReference type="eggNOG" id="ENOG5032W0X">
    <property type="taxonomic scope" value="Bacteria"/>
</dbReference>
<dbReference type="AlphaFoldDB" id="A0A077AXW7"/>
<dbReference type="PANTHER" id="PTHR36960:SF1">
    <property type="entry name" value="SI:DKEY-32E6.3"/>
    <property type="match status" value="1"/>
</dbReference>
<gene>
    <name evidence="1" type="ORF">ID47_09120</name>
</gene>
<evidence type="ECO:0000313" key="1">
    <source>
        <dbReference type="EMBL" id="AIK96859.1"/>
    </source>
</evidence>
<proteinExistence type="predicted"/>